<evidence type="ECO:0000313" key="2">
    <source>
        <dbReference type="EMBL" id="GAH49285.1"/>
    </source>
</evidence>
<feature type="region of interest" description="Disordered" evidence="1">
    <location>
        <begin position="15"/>
        <end position="37"/>
    </location>
</feature>
<sequence>ELHLDMRKVHVFEPGGTGRNLAAPGESRSHASGESACPLKWGSGQAAGARHRLLPGRGLFAADR</sequence>
<accession>X1GWP8</accession>
<organism evidence="2">
    <name type="scientific">marine sediment metagenome</name>
    <dbReference type="NCBI Taxonomy" id="412755"/>
    <lineage>
        <taxon>unclassified sequences</taxon>
        <taxon>metagenomes</taxon>
        <taxon>ecological metagenomes</taxon>
    </lineage>
</organism>
<reference evidence="2" key="1">
    <citation type="journal article" date="2014" name="Front. Microbiol.">
        <title>High frequency of phylogenetically diverse reductive dehalogenase-homologous genes in deep subseafloor sedimentary metagenomes.</title>
        <authorList>
            <person name="Kawai M."/>
            <person name="Futagami T."/>
            <person name="Toyoda A."/>
            <person name="Takaki Y."/>
            <person name="Nishi S."/>
            <person name="Hori S."/>
            <person name="Arai W."/>
            <person name="Tsubouchi T."/>
            <person name="Morono Y."/>
            <person name="Uchiyama I."/>
            <person name="Ito T."/>
            <person name="Fujiyama A."/>
            <person name="Inagaki F."/>
            <person name="Takami H."/>
        </authorList>
    </citation>
    <scope>NUCLEOTIDE SEQUENCE</scope>
    <source>
        <strain evidence="2">Expedition CK06-06</strain>
    </source>
</reference>
<gene>
    <name evidence="2" type="ORF">S03H2_39495</name>
</gene>
<dbReference type="EMBL" id="BARU01024427">
    <property type="protein sequence ID" value="GAH49285.1"/>
    <property type="molecule type" value="Genomic_DNA"/>
</dbReference>
<dbReference type="AlphaFoldDB" id="X1GWP8"/>
<protein>
    <submittedName>
        <fullName evidence="2">Uncharacterized protein</fullName>
    </submittedName>
</protein>
<comment type="caution">
    <text evidence="2">The sequence shown here is derived from an EMBL/GenBank/DDBJ whole genome shotgun (WGS) entry which is preliminary data.</text>
</comment>
<evidence type="ECO:0000256" key="1">
    <source>
        <dbReference type="SAM" id="MobiDB-lite"/>
    </source>
</evidence>
<feature type="non-terminal residue" evidence="2">
    <location>
        <position position="1"/>
    </location>
</feature>
<name>X1GWP8_9ZZZZ</name>
<proteinExistence type="predicted"/>